<organism evidence="2 3">
    <name type="scientific">Streptomyces luteosporeus</name>
    <dbReference type="NCBI Taxonomy" id="173856"/>
    <lineage>
        <taxon>Bacteria</taxon>
        <taxon>Bacillati</taxon>
        <taxon>Actinomycetota</taxon>
        <taxon>Actinomycetes</taxon>
        <taxon>Kitasatosporales</taxon>
        <taxon>Streptomycetaceae</taxon>
        <taxon>Streptomyces</taxon>
    </lineage>
</organism>
<reference evidence="2 3" key="1">
    <citation type="journal article" date="2019" name="Int. J. Syst. Evol. Microbiol.">
        <title>The Global Catalogue of Microorganisms (GCM) 10K type strain sequencing project: providing services to taxonomists for standard genome sequencing and annotation.</title>
        <authorList>
            <consortium name="The Broad Institute Genomics Platform"/>
            <consortium name="The Broad Institute Genome Sequencing Center for Infectious Disease"/>
            <person name="Wu L."/>
            <person name="Ma J."/>
        </authorList>
    </citation>
    <scope>NUCLEOTIDE SEQUENCE [LARGE SCALE GENOMIC DNA]</scope>
    <source>
        <strain evidence="2 3">JCM 4542</strain>
    </source>
</reference>
<comment type="caution">
    <text evidence="2">The sequence shown here is derived from an EMBL/GenBank/DDBJ whole genome shotgun (WGS) entry which is preliminary data.</text>
</comment>
<accession>A0ABN3TQM2</accession>
<proteinExistence type="predicted"/>
<protein>
    <submittedName>
        <fullName evidence="2">Uncharacterized protein</fullName>
    </submittedName>
</protein>
<evidence type="ECO:0000256" key="1">
    <source>
        <dbReference type="SAM" id="MobiDB-lite"/>
    </source>
</evidence>
<feature type="region of interest" description="Disordered" evidence="1">
    <location>
        <begin position="1"/>
        <end position="33"/>
    </location>
</feature>
<sequence length="127" mass="13737">MTAAQSLGQPTRGEDLAGAGRAGEQPQQPVPHRHVLPQLLLSAAVLPNEPDTQLGDPLAVPGRQPLLGEPPHPRHTLQTRQIPHEFSYVISHAGEPMPIHLPPAHIVRGYFGGPHVRYALDENPSSF</sequence>
<feature type="region of interest" description="Disordered" evidence="1">
    <location>
        <begin position="47"/>
        <end position="75"/>
    </location>
</feature>
<name>A0ABN3TQM2_9ACTN</name>
<evidence type="ECO:0000313" key="2">
    <source>
        <dbReference type="EMBL" id="GAA2716331.1"/>
    </source>
</evidence>
<keyword evidence="3" id="KW-1185">Reference proteome</keyword>
<dbReference type="Proteomes" id="UP001500886">
    <property type="component" value="Unassembled WGS sequence"/>
</dbReference>
<evidence type="ECO:0000313" key="3">
    <source>
        <dbReference type="Proteomes" id="UP001500886"/>
    </source>
</evidence>
<gene>
    <name evidence="2" type="ORF">GCM10010315_27170</name>
</gene>
<dbReference type="EMBL" id="BAAASL010000009">
    <property type="protein sequence ID" value="GAA2716331.1"/>
    <property type="molecule type" value="Genomic_DNA"/>
</dbReference>